<name>A0ABU0GPG1_9BACL</name>
<evidence type="ECO:0000313" key="1">
    <source>
        <dbReference type="EMBL" id="MDQ0427249.1"/>
    </source>
</evidence>
<comment type="caution">
    <text evidence="1">The sequence shown here is derived from an EMBL/GenBank/DDBJ whole genome shotgun (WGS) entry which is preliminary data.</text>
</comment>
<dbReference type="EMBL" id="JAUSWB010000001">
    <property type="protein sequence ID" value="MDQ0427249.1"/>
    <property type="molecule type" value="Genomic_DNA"/>
</dbReference>
<sequence>MNLLNYLQVYGYISNIFTFEKREKMDFCDAFLSAFQILLDLKVM</sequence>
<gene>
    <name evidence="1" type="ORF">QOZ98_000074</name>
</gene>
<reference evidence="1 2" key="1">
    <citation type="submission" date="2023-07" db="EMBL/GenBank/DDBJ databases">
        <title>Genomic Encyclopedia of Type Strains, Phase IV (KMG-IV): sequencing the most valuable type-strain genomes for metagenomic binning, comparative biology and taxonomic classification.</title>
        <authorList>
            <person name="Goeker M."/>
        </authorList>
    </citation>
    <scope>NUCLEOTIDE SEQUENCE [LARGE SCALE GENOMIC DNA]</scope>
    <source>
        <strain evidence="1 2">DSM 16419</strain>
    </source>
</reference>
<keyword evidence="2" id="KW-1185">Reference proteome</keyword>
<accession>A0ABU0GPG1</accession>
<evidence type="ECO:0000313" key="2">
    <source>
        <dbReference type="Proteomes" id="UP001241988"/>
    </source>
</evidence>
<protein>
    <submittedName>
        <fullName evidence="1">Uncharacterized protein</fullName>
    </submittedName>
</protein>
<organism evidence="1 2">
    <name type="scientific">Planomicrobium stackebrandtii</name>
    <dbReference type="NCBI Taxonomy" id="253160"/>
    <lineage>
        <taxon>Bacteria</taxon>
        <taxon>Bacillati</taxon>
        <taxon>Bacillota</taxon>
        <taxon>Bacilli</taxon>
        <taxon>Bacillales</taxon>
        <taxon>Caryophanaceae</taxon>
        <taxon>Planomicrobium</taxon>
    </lineage>
</organism>
<dbReference type="Proteomes" id="UP001241988">
    <property type="component" value="Unassembled WGS sequence"/>
</dbReference>
<proteinExistence type="predicted"/>